<reference evidence="1" key="2">
    <citation type="journal article" date="2015" name="Data Brief">
        <title>Shoot transcriptome of the giant reed, Arundo donax.</title>
        <authorList>
            <person name="Barrero R.A."/>
            <person name="Guerrero F.D."/>
            <person name="Moolhuijzen P."/>
            <person name="Goolsby J.A."/>
            <person name="Tidwell J."/>
            <person name="Bellgard S.E."/>
            <person name="Bellgard M.I."/>
        </authorList>
    </citation>
    <scope>NUCLEOTIDE SEQUENCE</scope>
    <source>
        <tissue evidence="1">Shoot tissue taken approximately 20 cm above the soil surface</tissue>
    </source>
</reference>
<name>A0A0A9SJX0_ARUDO</name>
<sequence>MYGKQDLLVVVKQILELCKIMLK</sequence>
<dbReference type="EMBL" id="GBRH01243608">
    <property type="protein sequence ID" value="JAD54287.1"/>
    <property type="molecule type" value="Transcribed_RNA"/>
</dbReference>
<evidence type="ECO:0000313" key="1">
    <source>
        <dbReference type="EMBL" id="JAD54287.1"/>
    </source>
</evidence>
<protein>
    <submittedName>
        <fullName evidence="1">Uncharacterized protein</fullName>
    </submittedName>
</protein>
<reference evidence="1" key="1">
    <citation type="submission" date="2014-09" db="EMBL/GenBank/DDBJ databases">
        <authorList>
            <person name="Magalhaes I.L.F."/>
            <person name="Oliveira U."/>
            <person name="Santos F.R."/>
            <person name="Vidigal T.H.D.A."/>
            <person name="Brescovit A.D."/>
            <person name="Santos A.J."/>
        </authorList>
    </citation>
    <scope>NUCLEOTIDE SEQUENCE</scope>
    <source>
        <tissue evidence="1">Shoot tissue taken approximately 20 cm above the soil surface</tissue>
    </source>
</reference>
<organism evidence="1">
    <name type="scientific">Arundo donax</name>
    <name type="common">Giant reed</name>
    <name type="synonym">Donax arundinaceus</name>
    <dbReference type="NCBI Taxonomy" id="35708"/>
    <lineage>
        <taxon>Eukaryota</taxon>
        <taxon>Viridiplantae</taxon>
        <taxon>Streptophyta</taxon>
        <taxon>Embryophyta</taxon>
        <taxon>Tracheophyta</taxon>
        <taxon>Spermatophyta</taxon>
        <taxon>Magnoliopsida</taxon>
        <taxon>Liliopsida</taxon>
        <taxon>Poales</taxon>
        <taxon>Poaceae</taxon>
        <taxon>PACMAD clade</taxon>
        <taxon>Arundinoideae</taxon>
        <taxon>Arundineae</taxon>
        <taxon>Arundo</taxon>
    </lineage>
</organism>
<accession>A0A0A9SJX0</accession>
<proteinExistence type="predicted"/>
<dbReference type="AlphaFoldDB" id="A0A0A9SJX0"/>